<evidence type="ECO:0000313" key="4">
    <source>
        <dbReference type="Proteomes" id="UP000054826"/>
    </source>
</evidence>
<name>A0A0V1IUU3_TRIPS</name>
<protein>
    <submittedName>
        <fullName evidence="1">Uncharacterized protein</fullName>
    </submittedName>
</protein>
<dbReference type="EMBL" id="JYDS01000084">
    <property type="protein sequence ID" value="KRZ26483.1"/>
    <property type="molecule type" value="Genomic_DNA"/>
</dbReference>
<reference evidence="3 4" key="1">
    <citation type="submission" date="2015-01" db="EMBL/GenBank/DDBJ databases">
        <title>Evolution of Trichinella species and genotypes.</title>
        <authorList>
            <person name="Korhonen P.K."/>
            <person name="Edoardo P."/>
            <person name="Giuseppe L.R."/>
            <person name="Gasser R.B."/>
        </authorList>
    </citation>
    <scope>NUCLEOTIDE SEQUENCE [LARGE SCALE GENOMIC DNA]</scope>
    <source>
        <strain evidence="2">ISS176</strain>
        <strain evidence="1">ISS588</strain>
    </source>
</reference>
<gene>
    <name evidence="1" type="ORF">T4B_1669</name>
    <name evidence="2" type="ORF">T4C_1506</name>
</gene>
<keyword evidence="3" id="KW-1185">Reference proteome</keyword>
<organism evidence="1 3">
    <name type="scientific">Trichinella pseudospiralis</name>
    <name type="common">Parasitic roundworm</name>
    <dbReference type="NCBI Taxonomy" id="6337"/>
    <lineage>
        <taxon>Eukaryota</taxon>
        <taxon>Metazoa</taxon>
        <taxon>Ecdysozoa</taxon>
        <taxon>Nematoda</taxon>
        <taxon>Enoplea</taxon>
        <taxon>Dorylaimia</taxon>
        <taxon>Trichinellida</taxon>
        <taxon>Trichinellidae</taxon>
        <taxon>Trichinella</taxon>
    </lineage>
</organism>
<dbReference type="Proteomes" id="UP000054826">
    <property type="component" value="Unassembled WGS sequence"/>
</dbReference>
<proteinExistence type="predicted"/>
<comment type="caution">
    <text evidence="1">The sequence shown here is derived from an EMBL/GenBank/DDBJ whole genome shotgun (WGS) entry which is preliminary data.</text>
</comment>
<dbReference type="Proteomes" id="UP000054805">
    <property type="component" value="Unassembled WGS sequence"/>
</dbReference>
<dbReference type="AlphaFoldDB" id="A0A0V1IUU3"/>
<dbReference type="EMBL" id="JYDV01000105">
    <property type="protein sequence ID" value="KRZ33240.1"/>
    <property type="molecule type" value="Genomic_DNA"/>
</dbReference>
<evidence type="ECO:0000313" key="1">
    <source>
        <dbReference type="EMBL" id="KRZ26483.1"/>
    </source>
</evidence>
<accession>A0A0V1IUU3</accession>
<evidence type="ECO:0000313" key="2">
    <source>
        <dbReference type="EMBL" id="KRZ33240.1"/>
    </source>
</evidence>
<sequence>MKENRQRQDLKYRIAEFRANNDKTDLLNCTWQVVVELITQAEEKEEEKEEEDEVKSGYAIQQTEDHHFIPHLSPTKLNDRLAFCQLAFNKCK</sequence>
<evidence type="ECO:0000313" key="3">
    <source>
        <dbReference type="Proteomes" id="UP000054805"/>
    </source>
</evidence>